<accession>A0A2Z4HHX5</accession>
<dbReference type="Proteomes" id="UP000501125">
    <property type="component" value="Chromosome"/>
</dbReference>
<reference evidence="2 3" key="1">
    <citation type="journal article" date="2018" name="Sci. Rep.">
        <title>Comprehensive analysis of single molecule sequencing-derived complete genome and whole transcriptome of Hyposidra talaca nuclear polyhedrosis virus.</title>
        <authorList>
            <person name="Nguyen T.T."/>
            <person name="Suryamohan K."/>
            <person name="Kuriakose B."/>
            <person name="Janakiraman V."/>
            <person name="Reichelt M."/>
            <person name="Chaudhuri S."/>
            <person name="Guillory J."/>
            <person name="Divakaran N."/>
            <person name="Rabins P.E."/>
            <person name="Goel R."/>
            <person name="Deka B."/>
            <person name="Sarkar S."/>
            <person name="Ekka P."/>
            <person name="Tsai Y.C."/>
            <person name="Vargas D."/>
            <person name="Santhosh S."/>
            <person name="Mohan S."/>
            <person name="Chin C.S."/>
            <person name="Korlach J."/>
            <person name="Thomas G."/>
            <person name="Babu A."/>
            <person name="Seshagiri S."/>
        </authorList>
    </citation>
    <scope>NUCLEOTIDE SEQUENCE [LARGE SCALE GENOMIC DNA]</scope>
    <source>
        <strain evidence="2 3">HytaNPVIndia001</strain>
    </source>
</reference>
<dbReference type="KEGG" id="vg:65101490"/>
<keyword evidence="3" id="KW-1185">Reference proteome</keyword>
<sequence length="169" mass="20557">MATFVLYYNGGNVNKRFTREFLLYVLDTNLVKHHINWDQSGRKRLIVTSRSMADRLLHVNQQVYWPNGELFKCKLIEKSRRERHRLHQHYHHDYHRNRHHHRSDNNHFHKSSVNSKENTNLKKIKMNNDENYDWYTNGFVDIKLCGDETDTEENMSEIRQDINELHLNN</sequence>
<feature type="compositionally biased region" description="Basic residues" evidence="1">
    <location>
        <begin position="92"/>
        <end position="102"/>
    </location>
</feature>
<evidence type="ECO:0000256" key="1">
    <source>
        <dbReference type="SAM" id="MobiDB-lite"/>
    </source>
</evidence>
<proteinExistence type="predicted"/>
<evidence type="ECO:0000313" key="2">
    <source>
        <dbReference type="EMBL" id="AWW14372.1"/>
    </source>
</evidence>
<name>A0A2Z4HHX5_9ABAC</name>
<dbReference type="EMBL" id="MH261376">
    <property type="protein sequence ID" value="AWW14372.1"/>
    <property type="molecule type" value="Genomic_DNA"/>
</dbReference>
<dbReference type="GeneID" id="65101490"/>
<organism evidence="2 3">
    <name type="scientific">Hyposidra talaca nucleopolyhedrovirus</name>
    <dbReference type="NCBI Taxonomy" id="1070315"/>
    <lineage>
        <taxon>Viruses</taxon>
        <taxon>Viruses incertae sedis</taxon>
        <taxon>Naldaviricetes</taxon>
        <taxon>Lefavirales</taxon>
        <taxon>Baculoviridae</taxon>
        <taxon>Alphabaculovirus</taxon>
        <taxon>Alphabaculovirus hytalacae</taxon>
    </lineage>
</organism>
<evidence type="ECO:0000313" key="3">
    <source>
        <dbReference type="Proteomes" id="UP000501125"/>
    </source>
</evidence>
<protein>
    <submittedName>
        <fullName evidence="2">Lef-6</fullName>
    </submittedName>
</protein>
<feature type="region of interest" description="Disordered" evidence="1">
    <location>
        <begin position="92"/>
        <end position="116"/>
    </location>
</feature>
<dbReference type="RefSeq" id="YP_010086279.1">
    <property type="nucleotide sequence ID" value="NC_055453.1"/>
</dbReference>
<gene>
    <name evidence="2" type="primary">lef-6</name>
    <name evidence="2" type="ORF">HytaNPV_gp012</name>
</gene>